<accession>A0AAU7PIF4</accession>
<dbReference type="EMBL" id="PP595732">
    <property type="protein sequence ID" value="XBS49967.1"/>
    <property type="molecule type" value="Genomic_DNA"/>
</dbReference>
<name>A0AAU7PIF4_9CAUD</name>
<proteinExistence type="predicted"/>
<reference evidence="1" key="1">
    <citation type="submission" date="2024-04" db="EMBL/GenBank/DDBJ databases">
        <authorList>
            <person name="Jaglan A.B."/>
            <person name="Vashisth M."/>
            <person name="Anand T."/>
            <person name="Virmani N."/>
            <person name="Bera B."/>
            <person name="Vaid R."/>
        </authorList>
    </citation>
    <scope>NUCLEOTIDE SEQUENCE</scope>
</reference>
<protein>
    <submittedName>
        <fullName evidence="1">Uncharacterized protein</fullName>
    </submittedName>
</protein>
<organism evidence="1">
    <name type="scientific">Salmonella phage SalP219</name>
    <dbReference type="NCBI Taxonomy" id="3158864"/>
    <lineage>
        <taxon>Viruses</taxon>
        <taxon>Duplodnaviria</taxon>
        <taxon>Heunggongvirae</taxon>
        <taxon>Uroviricota</taxon>
        <taxon>Caudoviricetes</taxon>
        <taxon>Vequintavirinae</taxon>
        <taxon>Seunavirus</taxon>
    </lineage>
</organism>
<sequence>MVNIKRSIQRLVPKYRVLTSGLTCSCEESCDCMPTMYLTMDGMTGYGAAHWTYTDETCPKGVDSWGKAYWCSFLGLAPFWAMGENDAGETLRNRLDMVGIPANVNGVNNKRAEALIAELNAK</sequence>
<evidence type="ECO:0000313" key="1">
    <source>
        <dbReference type="EMBL" id="XBS49967.1"/>
    </source>
</evidence>